<name>A0A7W5V311_9ACTN</name>
<dbReference type="PANTHER" id="PTHR30383">
    <property type="entry name" value="THIOESTERASE 1/PROTEASE 1/LYSOPHOSPHOLIPASE L1"/>
    <property type="match status" value="1"/>
</dbReference>
<dbReference type="EMBL" id="JACIBV010000001">
    <property type="protein sequence ID" value="MBB3729567.1"/>
    <property type="molecule type" value="Genomic_DNA"/>
</dbReference>
<organism evidence="3 4">
    <name type="scientific">Nonomuraea dietziae</name>
    <dbReference type="NCBI Taxonomy" id="65515"/>
    <lineage>
        <taxon>Bacteria</taxon>
        <taxon>Bacillati</taxon>
        <taxon>Actinomycetota</taxon>
        <taxon>Actinomycetes</taxon>
        <taxon>Streptosporangiales</taxon>
        <taxon>Streptosporangiaceae</taxon>
        <taxon>Nonomuraea</taxon>
    </lineage>
</organism>
<dbReference type="AlphaFoldDB" id="A0A7W5V311"/>
<evidence type="ECO:0000259" key="2">
    <source>
        <dbReference type="Pfam" id="PF13472"/>
    </source>
</evidence>
<dbReference type="InterPro" id="IPR013830">
    <property type="entry name" value="SGNH_hydro"/>
</dbReference>
<feature type="domain" description="SGNH hydrolase-type esterase" evidence="2">
    <location>
        <begin position="69"/>
        <end position="211"/>
    </location>
</feature>
<evidence type="ECO:0000256" key="1">
    <source>
        <dbReference type="SAM" id="Phobius"/>
    </source>
</evidence>
<keyword evidence="1" id="KW-1133">Transmembrane helix</keyword>
<keyword evidence="1" id="KW-0812">Transmembrane</keyword>
<dbReference type="RefSeq" id="WP_183653017.1">
    <property type="nucleotide sequence ID" value="NZ_BAAAXX010000021.1"/>
</dbReference>
<dbReference type="Pfam" id="PF13472">
    <property type="entry name" value="Lipase_GDSL_2"/>
    <property type="match status" value="1"/>
</dbReference>
<dbReference type="InterPro" id="IPR036514">
    <property type="entry name" value="SGNH_hydro_sf"/>
</dbReference>
<dbReference type="PANTHER" id="PTHR30383:SF5">
    <property type="entry name" value="SGNH HYDROLASE-TYPE ESTERASE DOMAIN-CONTAINING PROTEIN"/>
    <property type="match status" value="1"/>
</dbReference>
<dbReference type="SUPFAM" id="SSF52266">
    <property type="entry name" value="SGNH hydrolase"/>
    <property type="match status" value="1"/>
</dbReference>
<keyword evidence="1" id="KW-0472">Membrane</keyword>
<gene>
    <name evidence="3" type="ORF">FHR33_005427</name>
</gene>
<protein>
    <submittedName>
        <fullName evidence="3">Lysophospholipase L1-like esterase</fullName>
    </submittedName>
</protein>
<comment type="caution">
    <text evidence="3">The sequence shown here is derived from an EMBL/GenBank/DDBJ whole genome shotgun (WGS) entry which is preliminary data.</text>
</comment>
<reference evidence="3 4" key="1">
    <citation type="submission" date="2020-08" db="EMBL/GenBank/DDBJ databases">
        <title>Sequencing the genomes of 1000 actinobacteria strains.</title>
        <authorList>
            <person name="Klenk H.-P."/>
        </authorList>
    </citation>
    <scope>NUCLEOTIDE SEQUENCE [LARGE SCALE GENOMIC DNA]</scope>
    <source>
        <strain evidence="3 4">DSM 44320</strain>
    </source>
</reference>
<dbReference type="GeneID" id="95391748"/>
<dbReference type="Gene3D" id="3.40.50.1110">
    <property type="entry name" value="SGNH hydrolase"/>
    <property type="match status" value="1"/>
</dbReference>
<evidence type="ECO:0000313" key="3">
    <source>
        <dbReference type="EMBL" id="MBB3729567.1"/>
    </source>
</evidence>
<accession>A0A7W5V311</accession>
<dbReference type="Proteomes" id="UP000579945">
    <property type="component" value="Unassembled WGS sequence"/>
</dbReference>
<dbReference type="InterPro" id="IPR051532">
    <property type="entry name" value="Ester_Hydrolysis_Enzymes"/>
</dbReference>
<keyword evidence="4" id="KW-1185">Reference proteome</keyword>
<dbReference type="GO" id="GO:0004622">
    <property type="term" value="F:phosphatidylcholine lysophospholipase activity"/>
    <property type="evidence" value="ECO:0007669"/>
    <property type="project" value="TreeGrafter"/>
</dbReference>
<feature type="transmembrane region" description="Helical" evidence="1">
    <location>
        <begin position="20"/>
        <end position="44"/>
    </location>
</feature>
<proteinExistence type="predicted"/>
<evidence type="ECO:0000313" key="4">
    <source>
        <dbReference type="Proteomes" id="UP000579945"/>
    </source>
</evidence>
<sequence length="291" mass="31081">MLTRVSQTAHRLLTTPENTLTVTVALTLLLLLAGGLGFLVYVAFKRQPANPPKKFRQGRAPGTHTVMVAFGDSITHATLSADWVGALRNRLGPGGYEFVNAGLNGHTSADLLRRIDEVVACRPDAVTIMVGTNDVRNGIPLAQFHANLDTIISRLQARTTARIALLSATPLGEDPAGPANQALAEYNAAIKETAERMGVSYLPVHEAIVGHLGQGATAPQFAFSFGLALRIAVRHYLFRTSLDDIARSNGLTMLTDHIHLSDRAGQVVADLVASWLGRRGLNPSAESRLGG</sequence>